<comment type="caution">
    <text evidence="4">The sequence shown here is derived from an EMBL/GenBank/DDBJ whole genome shotgun (WGS) entry which is preliminary data.</text>
</comment>
<organism evidence="4 5">
    <name type="scientific">Metschnikowia pulcherrima</name>
    <dbReference type="NCBI Taxonomy" id="27326"/>
    <lineage>
        <taxon>Eukaryota</taxon>
        <taxon>Fungi</taxon>
        <taxon>Dikarya</taxon>
        <taxon>Ascomycota</taxon>
        <taxon>Saccharomycotina</taxon>
        <taxon>Pichiomycetes</taxon>
        <taxon>Metschnikowiaceae</taxon>
        <taxon>Metschnikowia</taxon>
    </lineage>
</organism>
<dbReference type="PANTHER" id="PTHR22872:SF2">
    <property type="entry name" value="INHIBITOR OF BRUTON TYROSINE KINASE"/>
    <property type="match status" value="1"/>
</dbReference>
<reference evidence="4" key="1">
    <citation type="submission" date="2020-10" db="EMBL/GenBank/DDBJ databases">
        <title>The Whole-Genome Sequence of Metschnikowia persimmonesis, a Novel Endophytic Yeast Species Isolated from Medicinal Plant Diospyros kaki Thumb.</title>
        <authorList>
            <person name="Rahmat E."/>
            <person name="Kang Y."/>
        </authorList>
    </citation>
    <scope>NUCLEOTIDE SEQUENCE</scope>
    <source>
        <strain evidence="4">KIOM G15050</strain>
    </source>
</reference>
<dbReference type="Proteomes" id="UP000649328">
    <property type="component" value="Unassembled WGS sequence"/>
</dbReference>
<name>A0A8H7LG81_9ASCO</name>
<proteinExistence type="predicted"/>
<dbReference type="PANTHER" id="PTHR22872">
    <property type="entry name" value="BTK-BINDING PROTEIN-RELATED"/>
    <property type="match status" value="1"/>
</dbReference>
<dbReference type="PRINTS" id="PR00633">
    <property type="entry name" value="RCCNDNSATION"/>
</dbReference>
<evidence type="ECO:0000256" key="1">
    <source>
        <dbReference type="ARBA" id="ARBA00022737"/>
    </source>
</evidence>
<sequence>MSKSPLVASESHMRRKESQTEDYGNNNRTNLARLDKNELSKRDVFGRTILHICVLSNDPNSLRQVLRANDIKSILNASDHENGWNVLHYIFYHKRLQCFNVLMGYLDPGQTNNSPLLLDLLKKKDRAGNVPISLLKNDAKDLYWVPEYINEKNEFHMAERFVEAETLKSSENASRNNGNAAENVLSAIKTAAPFHRTVNHDWWCDTRGGSDVYVFGSNTNGNLGVGDSHDRTFPSRIEKLQKRNSDSARFPRYRLCKLSKYHSVVCTTDGRLYTCGIGSRGRLGLGNASSTDTLKEISFPSKFLPVVACAVSNNHTVALTAAGTLYAWGQNALNQLGFTSSAPYNSFKTIADVYENTPVEIASGDLLKRTSEVKGIDVSKIHSVAYTSHALYFWGLNIGQVVLPSDDEISTHRVNDKTYKGSIVTQPKEVRMRDEIKLVATCETCTCVVSVQNDIFIFYMGQRVKLPKLSARVGAETHFDYFKPSSLTCAPSIKKVAMKSHAAVHLLLENGDVIFFSVNSDDVKSIRNTRYTYAWLASETSMKAVDIDNAFDGSLVVCTRNGQVLLRSNQALLQRRGSSTASMTGFSGSVRKKYRKMEGVNRVLRVACNDTFTSFAFVRDDVDILPFKLQKNDFVKDMEYLSPFAEPDLYRKQDQLLDTDHRLNCYVSDFLYPPAPEESTLDSHRLLFLNKMKAGFATFDEKKELVETADLLRKKMLDKYSFAKNKEPRISAIFQEISNADFANHTMLLKASLNSELPLVPSEWLHDKFADGKIEFLHLPDYWIGFHTSIFRLRSKFCKEIFLPKETGEYFVHQQIEGAYDAEKKTLVFRSNVDPLAVMVFVYFVYTNTCVDFWQSCAEEGILTDRVRKVKSDFFSLMTLFKMDVLLGKDEEYFQQLQATENVPDLDVVLELAGGESLRCSSLIISRSAFFETILSNRWDRPVDETNKQDVKYVDLHELGILLMQVVLAHLQGCPDLYVFDGACRKIAESGDSDDLSTSSWNWWISQTNFCLYNSSICVSWRSRNLSVWRTC</sequence>
<dbReference type="InterPro" id="IPR009091">
    <property type="entry name" value="RCC1/BLIP-II"/>
</dbReference>
<dbReference type="AlphaFoldDB" id="A0A8H7LG81"/>
<feature type="repeat" description="RCC1" evidence="2">
    <location>
        <begin position="323"/>
        <end position="389"/>
    </location>
</feature>
<keyword evidence="5" id="KW-1185">Reference proteome</keyword>
<evidence type="ECO:0000256" key="3">
    <source>
        <dbReference type="SAM" id="MobiDB-lite"/>
    </source>
</evidence>
<dbReference type="OrthoDB" id="1893551at2759"/>
<evidence type="ECO:0000313" key="5">
    <source>
        <dbReference type="Proteomes" id="UP000649328"/>
    </source>
</evidence>
<dbReference type="InterPro" id="IPR000408">
    <property type="entry name" value="Reg_chr_condens"/>
</dbReference>
<keyword evidence="1" id="KW-0677">Repeat</keyword>
<dbReference type="InterPro" id="IPR036770">
    <property type="entry name" value="Ankyrin_rpt-contain_sf"/>
</dbReference>
<feature type="repeat" description="RCC1" evidence="2">
    <location>
        <begin position="210"/>
        <end position="269"/>
    </location>
</feature>
<feature type="region of interest" description="Disordered" evidence="3">
    <location>
        <begin position="1"/>
        <end position="29"/>
    </location>
</feature>
<dbReference type="Pfam" id="PF00415">
    <property type="entry name" value="RCC1"/>
    <property type="match status" value="2"/>
</dbReference>
<dbReference type="SUPFAM" id="SSF48403">
    <property type="entry name" value="Ankyrin repeat"/>
    <property type="match status" value="1"/>
</dbReference>
<dbReference type="PROSITE" id="PS50012">
    <property type="entry name" value="RCC1_3"/>
    <property type="match status" value="3"/>
</dbReference>
<evidence type="ECO:0000313" key="4">
    <source>
        <dbReference type="EMBL" id="KAF8003762.1"/>
    </source>
</evidence>
<feature type="repeat" description="RCC1" evidence="2">
    <location>
        <begin position="270"/>
        <end position="322"/>
    </location>
</feature>
<protein>
    <submittedName>
        <fullName evidence="4">Uncharacterized protein</fullName>
    </submittedName>
</protein>
<dbReference type="Gene3D" id="1.25.40.20">
    <property type="entry name" value="Ankyrin repeat-containing domain"/>
    <property type="match status" value="1"/>
</dbReference>
<dbReference type="InterPro" id="IPR051625">
    <property type="entry name" value="Signaling_Regulatory_Domain"/>
</dbReference>
<dbReference type="SUPFAM" id="SSF50985">
    <property type="entry name" value="RCC1/BLIP-II"/>
    <property type="match status" value="1"/>
</dbReference>
<evidence type="ECO:0000256" key="2">
    <source>
        <dbReference type="PROSITE-ProRule" id="PRU00235"/>
    </source>
</evidence>
<dbReference type="EMBL" id="JACBPP010000002">
    <property type="protein sequence ID" value="KAF8003762.1"/>
    <property type="molecule type" value="Genomic_DNA"/>
</dbReference>
<accession>A0A8H7LG81</accession>
<gene>
    <name evidence="4" type="ORF">HF325_001210</name>
</gene>
<dbReference type="Gene3D" id="2.130.10.30">
    <property type="entry name" value="Regulator of chromosome condensation 1/beta-lactamase-inhibitor protein II"/>
    <property type="match status" value="1"/>
</dbReference>